<keyword evidence="1" id="KW-0812">Transmembrane</keyword>
<dbReference type="SUPFAM" id="SSF48371">
    <property type="entry name" value="ARM repeat"/>
    <property type="match status" value="1"/>
</dbReference>
<dbReference type="EMBL" id="CP139487">
    <property type="protein sequence ID" value="WPU65617.1"/>
    <property type="molecule type" value="Genomic_DNA"/>
</dbReference>
<dbReference type="InterPro" id="IPR011989">
    <property type="entry name" value="ARM-like"/>
</dbReference>
<keyword evidence="1" id="KW-0472">Membrane</keyword>
<reference evidence="2 3" key="1">
    <citation type="submission" date="2023-11" db="EMBL/GenBank/DDBJ databases">
        <title>Peredibacter starrii A3.12.</title>
        <authorList>
            <person name="Mitchell R.J."/>
        </authorList>
    </citation>
    <scope>NUCLEOTIDE SEQUENCE [LARGE SCALE GENOMIC DNA]</scope>
    <source>
        <strain evidence="2 3">A3.12</strain>
    </source>
</reference>
<keyword evidence="3" id="KW-1185">Reference proteome</keyword>
<keyword evidence="1" id="KW-1133">Transmembrane helix</keyword>
<proteinExistence type="predicted"/>
<feature type="transmembrane region" description="Helical" evidence="1">
    <location>
        <begin position="20"/>
        <end position="42"/>
    </location>
</feature>
<dbReference type="RefSeq" id="WP_321396448.1">
    <property type="nucleotide sequence ID" value="NZ_CP139487.1"/>
</dbReference>
<name>A0AAX4HQW7_9BACT</name>
<evidence type="ECO:0000313" key="2">
    <source>
        <dbReference type="EMBL" id="WPU65617.1"/>
    </source>
</evidence>
<dbReference type="Pfam" id="PF13646">
    <property type="entry name" value="HEAT_2"/>
    <property type="match status" value="1"/>
</dbReference>
<dbReference type="InterPro" id="IPR016024">
    <property type="entry name" value="ARM-type_fold"/>
</dbReference>
<gene>
    <name evidence="2" type="ORF">SOO65_02535</name>
</gene>
<protein>
    <submittedName>
        <fullName evidence="2">HEAT repeat domain-containing protein</fullName>
    </submittedName>
</protein>
<dbReference type="AlphaFoldDB" id="A0AAX4HQW7"/>
<evidence type="ECO:0000313" key="3">
    <source>
        <dbReference type="Proteomes" id="UP001324634"/>
    </source>
</evidence>
<organism evidence="2 3">
    <name type="scientific">Peredibacter starrii</name>
    <dbReference type="NCBI Taxonomy" id="28202"/>
    <lineage>
        <taxon>Bacteria</taxon>
        <taxon>Pseudomonadati</taxon>
        <taxon>Bdellovibrionota</taxon>
        <taxon>Bacteriovoracia</taxon>
        <taxon>Bacteriovoracales</taxon>
        <taxon>Bacteriovoracaceae</taxon>
        <taxon>Peredibacter</taxon>
    </lineage>
</organism>
<dbReference type="KEGG" id="psti:SOO65_02535"/>
<sequence>MSEQNQGNQAPAKKMLESSPLSGIAVPIAIVLVGALIIFGVTKMLSTGKNHRDLVEEMNSKTFGNRWVAAYELSKFLASQKIPAEDMPWVIENLGRVYKESVDARTRNFVVLALGSLNNPLSLNVLNAALSDPDPQVRFNAVVSVGNMSQGSAIEWDKVEALFNENEDAGMKQVALLTMAAHNRPTTQEKALSLINSAEKTLRYSAAIVLIQYKSADAIPVLEEILNLRYDVAQAGELNGAQVEGLKVNVLENLEKSKWNELSKLVEKVEQDDTNVKVTTKAKQVLKVLKN</sequence>
<evidence type="ECO:0000256" key="1">
    <source>
        <dbReference type="SAM" id="Phobius"/>
    </source>
</evidence>
<dbReference type="Proteomes" id="UP001324634">
    <property type="component" value="Chromosome"/>
</dbReference>
<accession>A0AAX4HQW7</accession>
<dbReference type="Gene3D" id="1.25.10.10">
    <property type="entry name" value="Leucine-rich Repeat Variant"/>
    <property type="match status" value="1"/>
</dbReference>